<feature type="transmembrane region" description="Helical" evidence="1">
    <location>
        <begin position="39"/>
        <end position="64"/>
    </location>
</feature>
<evidence type="ECO:0000256" key="1">
    <source>
        <dbReference type="SAM" id="Phobius"/>
    </source>
</evidence>
<evidence type="ECO:0000313" key="3">
    <source>
        <dbReference type="Proteomes" id="UP000646749"/>
    </source>
</evidence>
<keyword evidence="1" id="KW-0472">Membrane</keyword>
<keyword evidence="1" id="KW-0812">Transmembrane</keyword>
<sequence>MLEDSLREMFAAQVDTPPVADDPAGTVIRRGRVARRRRAMGSLVAVGAALVLVTAGAASLGGGWPPDRRSGPAAGFGVDSLADVTVGPVEPPTPGRDTGIGLDIRSGDQLWTTDGRRLTLTGVGEVTRIYRVPGGWVYAGAREVRFLRPDGSSVTLSGEDDRWAVSSDGDQLAFQLDTTLHVARIGPAGLALMDSVEVPANTWPVAIAADRVVVSGGSRGYGFVDLARQAQQPARNAAVTTIYGVRGDGLVGLVREEGGSRRCLARIVPTGGKLQPAQSGGCGLGLRAEATEGGLAPDGRWLAERRGAEVALIDVDRVLDGETALVTCPAASDVPPVWADDRTVVTGNDAHVVRCRTDGTEEAVPLPEGVPEDWQLVPRLTAPADGQ</sequence>
<evidence type="ECO:0000313" key="2">
    <source>
        <dbReference type="EMBL" id="GIG85578.1"/>
    </source>
</evidence>
<keyword evidence="3" id="KW-1185">Reference proteome</keyword>
<proteinExistence type="predicted"/>
<dbReference type="RefSeq" id="WP_203864215.1">
    <property type="nucleotide sequence ID" value="NZ_BONW01000001.1"/>
</dbReference>
<dbReference type="EMBL" id="BONW01000001">
    <property type="protein sequence ID" value="GIG85578.1"/>
    <property type="molecule type" value="Genomic_DNA"/>
</dbReference>
<organism evidence="2 3">
    <name type="scientific">Plantactinospora endophytica</name>
    <dbReference type="NCBI Taxonomy" id="673535"/>
    <lineage>
        <taxon>Bacteria</taxon>
        <taxon>Bacillati</taxon>
        <taxon>Actinomycetota</taxon>
        <taxon>Actinomycetes</taxon>
        <taxon>Micromonosporales</taxon>
        <taxon>Micromonosporaceae</taxon>
        <taxon>Plantactinospora</taxon>
    </lineage>
</organism>
<accession>A0ABQ4DT04</accession>
<dbReference type="Proteomes" id="UP000646749">
    <property type="component" value="Unassembled WGS sequence"/>
</dbReference>
<reference evidence="2 3" key="1">
    <citation type="submission" date="2021-01" db="EMBL/GenBank/DDBJ databases">
        <title>Whole genome shotgun sequence of Plantactinospora endophytica NBRC 110450.</title>
        <authorList>
            <person name="Komaki H."/>
            <person name="Tamura T."/>
        </authorList>
    </citation>
    <scope>NUCLEOTIDE SEQUENCE [LARGE SCALE GENOMIC DNA]</scope>
    <source>
        <strain evidence="2 3">NBRC 110450</strain>
    </source>
</reference>
<protein>
    <submittedName>
        <fullName evidence="2">Uncharacterized protein</fullName>
    </submittedName>
</protein>
<keyword evidence="1" id="KW-1133">Transmembrane helix</keyword>
<name>A0ABQ4DT04_9ACTN</name>
<comment type="caution">
    <text evidence="2">The sequence shown here is derived from an EMBL/GenBank/DDBJ whole genome shotgun (WGS) entry which is preliminary data.</text>
</comment>
<dbReference type="SUPFAM" id="SSF69304">
    <property type="entry name" value="Tricorn protease N-terminal domain"/>
    <property type="match status" value="1"/>
</dbReference>
<gene>
    <name evidence="2" type="ORF">Pen02_05140</name>
</gene>